<sequence>MYRTLLPQLYAIGIIVFLNSYLRILKYNSISLALCYELFGGFSLYGFPSYVTVSLCCLNLIPNLICYVKRSM</sequence>
<evidence type="ECO:0000256" key="1">
    <source>
        <dbReference type="SAM" id="Phobius"/>
    </source>
</evidence>
<proteinExistence type="predicted"/>
<dbReference type="Proteomes" id="UP000829354">
    <property type="component" value="Chromosome I"/>
</dbReference>
<keyword evidence="1" id="KW-1133">Transmembrane helix</keyword>
<organism evidence="2 3">
    <name type="scientific">Caenorhabditis briggsae</name>
    <dbReference type="NCBI Taxonomy" id="6238"/>
    <lineage>
        <taxon>Eukaryota</taxon>
        <taxon>Metazoa</taxon>
        <taxon>Ecdysozoa</taxon>
        <taxon>Nematoda</taxon>
        <taxon>Chromadorea</taxon>
        <taxon>Rhabditida</taxon>
        <taxon>Rhabditina</taxon>
        <taxon>Rhabditomorpha</taxon>
        <taxon>Rhabditoidea</taxon>
        <taxon>Rhabditidae</taxon>
        <taxon>Peloderinae</taxon>
        <taxon>Caenorhabditis</taxon>
    </lineage>
</organism>
<evidence type="ECO:0000313" key="2">
    <source>
        <dbReference type="EMBL" id="UMM14372.1"/>
    </source>
</evidence>
<keyword evidence="3" id="KW-1185">Reference proteome</keyword>
<keyword evidence="1" id="KW-0472">Membrane</keyword>
<dbReference type="EMBL" id="CP092620">
    <property type="protein sequence ID" value="UMM14372.1"/>
    <property type="molecule type" value="Genomic_DNA"/>
</dbReference>
<gene>
    <name evidence="2" type="ORF">L5515_002202</name>
</gene>
<protein>
    <submittedName>
        <fullName evidence="2">Uncharacterized protein</fullName>
    </submittedName>
</protein>
<accession>A0AAE9E836</accession>
<name>A0AAE9E836_CAEBR</name>
<feature type="transmembrane region" description="Helical" evidence="1">
    <location>
        <begin position="45"/>
        <end position="68"/>
    </location>
</feature>
<reference evidence="2 3" key="1">
    <citation type="submission" date="2022-04" db="EMBL/GenBank/DDBJ databases">
        <title>Chromosome-level reference genomes for two strains of Caenorhabditis briggsae: an improved platform for comparative genomics.</title>
        <authorList>
            <person name="Stevens L."/>
            <person name="Andersen E."/>
        </authorList>
    </citation>
    <scope>NUCLEOTIDE SEQUENCE [LARGE SCALE GENOMIC DNA]</scope>
    <source>
        <strain evidence="2">VX34</strain>
        <tissue evidence="2">Whole-organism</tissue>
    </source>
</reference>
<feature type="transmembrane region" description="Helical" evidence="1">
    <location>
        <begin position="7"/>
        <end position="25"/>
    </location>
</feature>
<dbReference type="AlphaFoldDB" id="A0AAE9E836"/>
<evidence type="ECO:0000313" key="3">
    <source>
        <dbReference type="Proteomes" id="UP000829354"/>
    </source>
</evidence>
<keyword evidence="1" id="KW-0812">Transmembrane</keyword>